<dbReference type="RefSeq" id="WP_341611036.1">
    <property type="nucleotide sequence ID" value="NZ_JBBWSC010000001.1"/>
</dbReference>
<reference evidence="3 4" key="1">
    <citation type="submission" date="2024-04" db="EMBL/GenBank/DDBJ databases">
        <title>Staphylococcus debuckii a clinical isolate.</title>
        <authorList>
            <person name="Magnan C."/>
            <person name="Plumet L."/>
            <person name="Morsli M."/>
            <person name="Molle V."/>
            <person name="Lavigne J.-P."/>
        </authorList>
    </citation>
    <scope>NUCLEOTIDE SEQUENCE [LARGE SCALE GENOMIC DNA]</scope>
    <source>
        <strain evidence="3 4">NSD001</strain>
    </source>
</reference>
<keyword evidence="2" id="KW-0812">Transmembrane</keyword>
<feature type="coiled-coil region" evidence="1">
    <location>
        <begin position="3"/>
        <end position="34"/>
    </location>
</feature>
<keyword evidence="2" id="KW-0472">Membrane</keyword>
<organism evidence="3 4">
    <name type="scientific">Staphylococcus debuckii</name>
    <dbReference type="NCBI Taxonomy" id="2044912"/>
    <lineage>
        <taxon>Bacteria</taxon>
        <taxon>Bacillati</taxon>
        <taxon>Bacillota</taxon>
        <taxon>Bacilli</taxon>
        <taxon>Bacillales</taxon>
        <taxon>Staphylococcaceae</taxon>
        <taxon>Staphylococcus</taxon>
    </lineage>
</organism>
<proteinExistence type="predicted"/>
<name>A0ABU9EV26_9STAP</name>
<protein>
    <submittedName>
        <fullName evidence="3">Uncharacterized protein</fullName>
    </submittedName>
</protein>
<keyword evidence="2" id="KW-1133">Transmembrane helix</keyword>
<evidence type="ECO:0000256" key="2">
    <source>
        <dbReference type="SAM" id="Phobius"/>
    </source>
</evidence>
<gene>
    <name evidence="3" type="ORF">AADA34_01275</name>
</gene>
<keyword evidence="4" id="KW-1185">Reference proteome</keyword>
<accession>A0ABU9EV26</accession>
<feature type="transmembrane region" description="Helical" evidence="2">
    <location>
        <begin position="43"/>
        <end position="61"/>
    </location>
</feature>
<evidence type="ECO:0000313" key="3">
    <source>
        <dbReference type="EMBL" id="MEL0537355.1"/>
    </source>
</evidence>
<sequence>MSTDKHEKSLEEINKEIEEELRNYNPEKEDKKKQSIIFTKPRLLVIIIVLCLGLYRILHFFF</sequence>
<dbReference type="EMBL" id="JBBWSC010000001">
    <property type="protein sequence ID" value="MEL0537355.1"/>
    <property type="molecule type" value="Genomic_DNA"/>
</dbReference>
<keyword evidence="1" id="KW-0175">Coiled coil</keyword>
<evidence type="ECO:0000313" key="4">
    <source>
        <dbReference type="Proteomes" id="UP001380601"/>
    </source>
</evidence>
<evidence type="ECO:0000256" key="1">
    <source>
        <dbReference type="SAM" id="Coils"/>
    </source>
</evidence>
<comment type="caution">
    <text evidence="3">The sequence shown here is derived from an EMBL/GenBank/DDBJ whole genome shotgun (WGS) entry which is preliminary data.</text>
</comment>
<dbReference type="Proteomes" id="UP001380601">
    <property type="component" value="Unassembled WGS sequence"/>
</dbReference>